<comment type="caution">
    <text evidence="1">The sequence shown here is derived from an EMBL/GenBank/DDBJ whole genome shotgun (WGS) entry which is preliminary data.</text>
</comment>
<dbReference type="EMBL" id="JANDJP010000019">
    <property type="protein sequence ID" value="MDF9914827.1"/>
    <property type="molecule type" value="Genomic_DNA"/>
</dbReference>
<reference evidence="1" key="1">
    <citation type="submission" date="2022-06" db="EMBL/GenBank/DDBJ databases">
        <title>Antifungal cultures and metabolites of lactic acid bacteria for use in dairy fermentations.</title>
        <authorList>
            <person name="Zhao Z."/>
            <person name="Gaenzle M."/>
        </authorList>
    </citation>
    <scope>NUCLEOTIDE SEQUENCE</scope>
    <source>
        <strain evidence="1">FUA3126</strain>
    </source>
</reference>
<evidence type="ECO:0000313" key="2">
    <source>
        <dbReference type="Proteomes" id="UP001152867"/>
    </source>
</evidence>
<dbReference type="Proteomes" id="UP001152867">
    <property type="component" value="Unassembled WGS sequence"/>
</dbReference>
<keyword evidence="2" id="KW-1185">Reference proteome</keyword>
<accession>A0ABT6DCF4</accession>
<evidence type="ECO:0008006" key="3">
    <source>
        <dbReference type="Google" id="ProtNLM"/>
    </source>
</evidence>
<name>A0ABT6DCF4_9LACO</name>
<gene>
    <name evidence="1" type="ORF">NNA32_11310</name>
</gene>
<dbReference type="RefSeq" id="WP_178942799.1">
    <property type="nucleotide sequence ID" value="NZ_JAIWJG010000019.1"/>
</dbReference>
<evidence type="ECO:0000313" key="1">
    <source>
        <dbReference type="EMBL" id="MDF9914827.1"/>
    </source>
</evidence>
<organism evidence="1 2">
    <name type="scientific">Furfurilactobacillus milii</name>
    <dbReference type="NCBI Taxonomy" id="2888272"/>
    <lineage>
        <taxon>Bacteria</taxon>
        <taxon>Bacillati</taxon>
        <taxon>Bacillota</taxon>
        <taxon>Bacilli</taxon>
        <taxon>Lactobacillales</taxon>
        <taxon>Lactobacillaceae</taxon>
        <taxon>Furfurilactobacillus</taxon>
    </lineage>
</organism>
<proteinExistence type="predicted"/>
<protein>
    <recommendedName>
        <fullName evidence="3">Phage protein</fullName>
    </recommendedName>
</protein>
<sequence length="65" mass="7355">MIYVIKNEADEYLSFSAEGDSVWNKDMGHFETSEQRALALSQMYGGTVYPCFVAIKPVEVTDDEQ</sequence>